<keyword evidence="2" id="KW-0812">Transmembrane</keyword>
<dbReference type="KEGG" id="awe:JG540_09320"/>
<feature type="transmembrane region" description="Helical" evidence="2">
    <location>
        <begin position="253"/>
        <end position="271"/>
    </location>
</feature>
<evidence type="ECO:0008006" key="5">
    <source>
        <dbReference type="Google" id="ProtNLM"/>
    </source>
</evidence>
<accession>A0A7T7S240</accession>
<keyword evidence="2" id="KW-1133">Transmembrane helix</keyword>
<evidence type="ECO:0000256" key="2">
    <source>
        <dbReference type="SAM" id="Phobius"/>
    </source>
</evidence>
<dbReference type="Proteomes" id="UP000595895">
    <property type="component" value="Chromosome"/>
</dbReference>
<organism evidence="3 4">
    <name type="scientific">Actinomyces weissii</name>
    <dbReference type="NCBI Taxonomy" id="675090"/>
    <lineage>
        <taxon>Bacteria</taxon>
        <taxon>Bacillati</taxon>
        <taxon>Actinomycetota</taxon>
        <taxon>Actinomycetes</taxon>
        <taxon>Actinomycetales</taxon>
        <taxon>Actinomycetaceae</taxon>
        <taxon>Actinomyces</taxon>
    </lineage>
</organism>
<feature type="region of interest" description="Disordered" evidence="1">
    <location>
        <begin position="90"/>
        <end position="122"/>
    </location>
</feature>
<sequence length="436" mass="44788">MPGLSAWTAALLLALAVALLLLPPRRRPPAARPAPSGSGWGRAGRGWRRSRPQEADIGMVLVEVAALLRAGLPTSLAWQRVLGRRCLGPQADGSGQVPGPRWQTDAGQSPVGQASDGQISSGQVPVGVVPAPLLALAQSPPRRWLPRRHGGSWRWTPPWPRRRAEREQARRQAARGAVAACRLAEAVGAPLANVLEAVAGAVSDAGRAQSLRDTALAGPRSTARLLAALPAAAPVLGTAVGADLWAYLFSGPLAVAVLVSGVVLMVLGHLLTQRLLAAARAGDGVVDEALGLDLARAALVSGATVPGTLAALGEVLEDEGLVVVSRALLLGADWPEAWETASGLGGAEPQEGWAGPESQLASCLRVAWEEGASPVPLLERAASAVREGRAAAAQEAAERLAVRLVLPLGLCHLPAFVLLGVVPVVLDVGGSMLRGG</sequence>
<feature type="transmembrane region" description="Helical" evidence="2">
    <location>
        <begin position="404"/>
        <end position="426"/>
    </location>
</feature>
<dbReference type="PANTHER" id="PTHR35007">
    <property type="entry name" value="INTEGRAL MEMBRANE PROTEIN-RELATED"/>
    <property type="match status" value="1"/>
</dbReference>
<evidence type="ECO:0000313" key="3">
    <source>
        <dbReference type="EMBL" id="QQM67197.1"/>
    </source>
</evidence>
<evidence type="ECO:0000313" key="4">
    <source>
        <dbReference type="Proteomes" id="UP000595895"/>
    </source>
</evidence>
<proteinExistence type="predicted"/>
<dbReference type="AlphaFoldDB" id="A0A7T7S240"/>
<feature type="compositionally biased region" description="Polar residues" evidence="1">
    <location>
        <begin position="105"/>
        <end position="116"/>
    </location>
</feature>
<evidence type="ECO:0000256" key="1">
    <source>
        <dbReference type="SAM" id="MobiDB-lite"/>
    </source>
</evidence>
<dbReference type="PANTHER" id="PTHR35007:SF3">
    <property type="entry name" value="POSSIBLE CONSERVED ALANINE RICH MEMBRANE PROTEIN"/>
    <property type="match status" value="1"/>
</dbReference>
<gene>
    <name evidence="3" type="ORF">JG540_09320</name>
</gene>
<dbReference type="RefSeq" id="WP_200275572.1">
    <property type="nucleotide sequence ID" value="NZ_CP066802.1"/>
</dbReference>
<dbReference type="EMBL" id="CP066802">
    <property type="protein sequence ID" value="QQM67197.1"/>
    <property type="molecule type" value="Genomic_DNA"/>
</dbReference>
<feature type="region of interest" description="Disordered" evidence="1">
    <location>
        <begin position="26"/>
        <end position="48"/>
    </location>
</feature>
<keyword evidence="4" id="KW-1185">Reference proteome</keyword>
<feature type="transmembrane region" description="Helical" evidence="2">
    <location>
        <begin position="225"/>
        <end position="247"/>
    </location>
</feature>
<keyword evidence="2" id="KW-0472">Membrane</keyword>
<protein>
    <recommendedName>
        <fullName evidence="5">Type II secretion system protein GspF domain-containing protein</fullName>
    </recommendedName>
</protein>
<reference evidence="3 4" key="1">
    <citation type="submission" date="2020-12" db="EMBL/GenBank/DDBJ databases">
        <authorList>
            <person name="Zhou J."/>
        </authorList>
    </citation>
    <scope>NUCLEOTIDE SEQUENCE [LARGE SCALE GENOMIC DNA]</scope>
    <source>
        <strain evidence="3 4">CCUG 61299</strain>
    </source>
</reference>
<name>A0A7T7S240_9ACTO</name>